<dbReference type="GO" id="GO:0051537">
    <property type="term" value="F:2 iron, 2 sulfur cluster binding"/>
    <property type="evidence" value="ECO:0007669"/>
    <property type="project" value="UniProtKB-KW"/>
</dbReference>
<evidence type="ECO:0000256" key="2">
    <source>
        <dbReference type="ARBA" id="ARBA00022630"/>
    </source>
</evidence>
<dbReference type="Proteomes" id="UP000295764">
    <property type="component" value="Unassembled WGS sequence"/>
</dbReference>
<evidence type="ECO:0000256" key="5">
    <source>
        <dbReference type="ARBA" id="ARBA00023002"/>
    </source>
</evidence>
<dbReference type="SUPFAM" id="SSF54292">
    <property type="entry name" value="2Fe-2S ferredoxin-like"/>
    <property type="match status" value="1"/>
</dbReference>
<gene>
    <name evidence="11" type="ORF">EDF64_101440</name>
</gene>
<proteinExistence type="predicted"/>
<evidence type="ECO:0000259" key="10">
    <source>
        <dbReference type="PROSITE" id="PS51384"/>
    </source>
</evidence>
<feature type="domain" description="2Fe-2S ferredoxin-type" evidence="9">
    <location>
        <begin position="249"/>
        <end position="336"/>
    </location>
</feature>
<dbReference type="Gene3D" id="3.40.50.80">
    <property type="entry name" value="Nucleotide-binding domain of ferredoxin-NADP reductase (FNR) module"/>
    <property type="match status" value="1"/>
</dbReference>
<dbReference type="Gene3D" id="2.40.30.10">
    <property type="entry name" value="Translation factors"/>
    <property type="match status" value="1"/>
</dbReference>
<keyword evidence="2" id="KW-0285">Flavoprotein</keyword>
<name>A0A4R6DPX3_9MICO</name>
<dbReference type="InterPro" id="IPR017927">
    <property type="entry name" value="FAD-bd_FR_type"/>
</dbReference>
<sequence length="336" mass="34983">MSAASTGAGPTGAGPTAAGPTGAAARHRVRVAGRERVTDDVVVLDLAALDGAPLPEWEPGAHIDLEVAPGTERQYSLVATTPDGHWRIAVLREAAGRGGSAAVHDGLEVGAETTVAGPRNHFGFDPGRPAVFVAGGIGITPIAAMVAAAERAGTPWELHYAGRRRDRMAFADALVAEHPDRVGLAVSDEGTRLDLDALLGSVRDAVVYCCGPRRLMDAVEAAAAHWPAGSVRVERFEPAADVDAPGEPFEVELAVTGVTVTVPADRTLLEVAEEAGAFVLSSCREGTCGTCETPVLEGAVDHRDTVLSPEEQADDRTMMVCVSRARRGCPRLVLEL</sequence>
<organism evidence="11 12">
    <name type="scientific">Curtobacterium flaccumfaciens</name>
    <dbReference type="NCBI Taxonomy" id="2035"/>
    <lineage>
        <taxon>Bacteria</taxon>
        <taxon>Bacillati</taxon>
        <taxon>Actinomycetota</taxon>
        <taxon>Actinomycetes</taxon>
        <taxon>Micrococcales</taxon>
        <taxon>Microbacteriaceae</taxon>
        <taxon>Curtobacterium</taxon>
    </lineage>
</organism>
<evidence type="ECO:0000256" key="8">
    <source>
        <dbReference type="SAM" id="MobiDB-lite"/>
    </source>
</evidence>
<dbReference type="InterPro" id="IPR050415">
    <property type="entry name" value="MRET"/>
</dbReference>
<dbReference type="PROSITE" id="PS00197">
    <property type="entry name" value="2FE2S_FER_1"/>
    <property type="match status" value="1"/>
</dbReference>
<evidence type="ECO:0000256" key="7">
    <source>
        <dbReference type="ARBA" id="ARBA00023014"/>
    </source>
</evidence>
<dbReference type="PROSITE" id="PS51384">
    <property type="entry name" value="FAD_FR"/>
    <property type="match status" value="1"/>
</dbReference>
<dbReference type="GO" id="GO:0046872">
    <property type="term" value="F:metal ion binding"/>
    <property type="evidence" value="ECO:0007669"/>
    <property type="project" value="UniProtKB-KW"/>
</dbReference>
<evidence type="ECO:0000313" key="11">
    <source>
        <dbReference type="EMBL" id="TDN46574.1"/>
    </source>
</evidence>
<dbReference type="InterPro" id="IPR017938">
    <property type="entry name" value="Riboflavin_synthase-like_b-brl"/>
</dbReference>
<feature type="domain" description="FAD-binding FR-type" evidence="10">
    <location>
        <begin position="24"/>
        <end position="125"/>
    </location>
</feature>
<dbReference type="RefSeq" id="WP_133518429.1">
    <property type="nucleotide sequence ID" value="NZ_SNVW01000001.1"/>
</dbReference>
<dbReference type="SUPFAM" id="SSF52343">
    <property type="entry name" value="Ferredoxin reductase-like, C-terminal NADP-linked domain"/>
    <property type="match status" value="1"/>
</dbReference>
<dbReference type="EMBL" id="SNVW01000001">
    <property type="protein sequence ID" value="TDN46574.1"/>
    <property type="molecule type" value="Genomic_DNA"/>
</dbReference>
<dbReference type="PROSITE" id="PS51085">
    <property type="entry name" value="2FE2S_FER_2"/>
    <property type="match status" value="1"/>
</dbReference>
<dbReference type="PANTHER" id="PTHR47354:SF1">
    <property type="entry name" value="CARNITINE MONOOXYGENASE REDUCTASE SUBUNIT"/>
    <property type="match status" value="1"/>
</dbReference>
<dbReference type="Gene3D" id="3.10.20.30">
    <property type="match status" value="1"/>
</dbReference>
<evidence type="ECO:0000256" key="1">
    <source>
        <dbReference type="ARBA" id="ARBA00001974"/>
    </source>
</evidence>
<keyword evidence="6" id="KW-0408">Iron</keyword>
<dbReference type="InterPro" id="IPR006058">
    <property type="entry name" value="2Fe2S_fd_BS"/>
</dbReference>
<evidence type="ECO:0000313" key="12">
    <source>
        <dbReference type="Proteomes" id="UP000295764"/>
    </source>
</evidence>
<dbReference type="PRINTS" id="PR00409">
    <property type="entry name" value="PHDIOXRDTASE"/>
</dbReference>
<evidence type="ECO:0000256" key="6">
    <source>
        <dbReference type="ARBA" id="ARBA00023004"/>
    </source>
</evidence>
<keyword evidence="3" id="KW-0001">2Fe-2S</keyword>
<dbReference type="AlphaFoldDB" id="A0A4R6DPX3"/>
<dbReference type="OrthoDB" id="502624at2"/>
<dbReference type="SUPFAM" id="SSF63380">
    <property type="entry name" value="Riboflavin synthase domain-like"/>
    <property type="match status" value="1"/>
</dbReference>
<dbReference type="InterPro" id="IPR001041">
    <property type="entry name" value="2Fe-2S_ferredoxin-type"/>
</dbReference>
<dbReference type="GO" id="GO:0016491">
    <property type="term" value="F:oxidoreductase activity"/>
    <property type="evidence" value="ECO:0007669"/>
    <property type="project" value="UniProtKB-KW"/>
</dbReference>
<dbReference type="CDD" id="cd06185">
    <property type="entry name" value="PDR_like"/>
    <property type="match status" value="1"/>
</dbReference>
<evidence type="ECO:0000259" key="9">
    <source>
        <dbReference type="PROSITE" id="PS51085"/>
    </source>
</evidence>
<dbReference type="PANTHER" id="PTHR47354">
    <property type="entry name" value="NADH OXIDOREDUCTASE HCR"/>
    <property type="match status" value="1"/>
</dbReference>
<dbReference type="InterPro" id="IPR036010">
    <property type="entry name" value="2Fe-2S_ferredoxin-like_sf"/>
</dbReference>
<feature type="region of interest" description="Disordered" evidence="8">
    <location>
        <begin position="1"/>
        <end position="26"/>
    </location>
</feature>
<evidence type="ECO:0000256" key="4">
    <source>
        <dbReference type="ARBA" id="ARBA00022723"/>
    </source>
</evidence>
<reference evidence="11 12" key="1">
    <citation type="submission" date="2019-03" db="EMBL/GenBank/DDBJ databases">
        <title>Genomic analyses of the natural microbiome of Caenorhabditis elegans.</title>
        <authorList>
            <person name="Samuel B."/>
        </authorList>
    </citation>
    <scope>NUCLEOTIDE SEQUENCE [LARGE SCALE GENOMIC DNA]</scope>
    <source>
        <strain evidence="11 12">JUb65</strain>
    </source>
</reference>
<keyword evidence="5" id="KW-0560">Oxidoreductase</keyword>
<accession>A0A4R6DPX3</accession>
<dbReference type="CDD" id="cd00207">
    <property type="entry name" value="fer2"/>
    <property type="match status" value="1"/>
</dbReference>
<feature type="compositionally biased region" description="Low complexity" evidence="8">
    <location>
        <begin position="1"/>
        <end position="24"/>
    </location>
</feature>
<dbReference type="InterPro" id="IPR012675">
    <property type="entry name" value="Beta-grasp_dom_sf"/>
</dbReference>
<keyword evidence="4" id="KW-0479">Metal-binding</keyword>
<keyword evidence="7" id="KW-0411">Iron-sulfur</keyword>
<evidence type="ECO:0000256" key="3">
    <source>
        <dbReference type="ARBA" id="ARBA00022714"/>
    </source>
</evidence>
<comment type="cofactor">
    <cofactor evidence="1">
        <name>FAD</name>
        <dbReference type="ChEBI" id="CHEBI:57692"/>
    </cofactor>
</comment>
<comment type="caution">
    <text evidence="11">The sequence shown here is derived from an EMBL/GenBank/DDBJ whole genome shotgun (WGS) entry which is preliminary data.</text>
</comment>
<dbReference type="Pfam" id="PF00111">
    <property type="entry name" value="Fer2"/>
    <property type="match status" value="1"/>
</dbReference>
<protein>
    <submittedName>
        <fullName evidence="11">Ferredoxin-NADP reductase</fullName>
    </submittedName>
</protein>
<dbReference type="InterPro" id="IPR039261">
    <property type="entry name" value="FNR_nucleotide-bd"/>
</dbReference>